<keyword evidence="2" id="KW-1185">Reference proteome</keyword>
<sequence>MRRIEAIVKGLVIYRPLVLRLKIRIGGSEIREPIPLDWEEQLWRGLGGYGRDYFSFEQAQVEFKHVVLRRLRIDGVDPDEIKRLRKGKALVDNIRERDRKAWLERVRSGEWTPYWEIKENYLADGEFDKWLEEQQSQLATEVSK</sequence>
<dbReference type="Proteomes" id="UP000275078">
    <property type="component" value="Unassembled WGS sequence"/>
</dbReference>
<proteinExistence type="predicted"/>
<dbReference type="EMBL" id="ML119650">
    <property type="protein sequence ID" value="RPA86270.1"/>
    <property type="molecule type" value="Genomic_DNA"/>
</dbReference>
<evidence type="ECO:0000313" key="2">
    <source>
        <dbReference type="Proteomes" id="UP000275078"/>
    </source>
</evidence>
<dbReference type="AlphaFoldDB" id="A0A3N4IPZ6"/>
<organism evidence="1 2">
    <name type="scientific">Ascobolus immersus RN42</name>
    <dbReference type="NCBI Taxonomy" id="1160509"/>
    <lineage>
        <taxon>Eukaryota</taxon>
        <taxon>Fungi</taxon>
        <taxon>Dikarya</taxon>
        <taxon>Ascomycota</taxon>
        <taxon>Pezizomycotina</taxon>
        <taxon>Pezizomycetes</taxon>
        <taxon>Pezizales</taxon>
        <taxon>Ascobolaceae</taxon>
        <taxon>Ascobolus</taxon>
    </lineage>
</organism>
<reference evidence="1 2" key="1">
    <citation type="journal article" date="2018" name="Nat. Ecol. Evol.">
        <title>Pezizomycetes genomes reveal the molecular basis of ectomycorrhizal truffle lifestyle.</title>
        <authorList>
            <person name="Murat C."/>
            <person name="Payen T."/>
            <person name="Noel B."/>
            <person name="Kuo A."/>
            <person name="Morin E."/>
            <person name="Chen J."/>
            <person name="Kohler A."/>
            <person name="Krizsan K."/>
            <person name="Balestrini R."/>
            <person name="Da Silva C."/>
            <person name="Montanini B."/>
            <person name="Hainaut M."/>
            <person name="Levati E."/>
            <person name="Barry K.W."/>
            <person name="Belfiori B."/>
            <person name="Cichocki N."/>
            <person name="Clum A."/>
            <person name="Dockter R.B."/>
            <person name="Fauchery L."/>
            <person name="Guy J."/>
            <person name="Iotti M."/>
            <person name="Le Tacon F."/>
            <person name="Lindquist E.A."/>
            <person name="Lipzen A."/>
            <person name="Malagnac F."/>
            <person name="Mello A."/>
            <person name="Molinier V."/>
            <person name="Miyauchi S."/>
            <person name="Poulain J."/>
            <person name="Riccioni C."/>
            <person name="Rubini A."/>
            <person name="Sitrit Y."/>
            <person name="Splivallo R."/>
            <person name="Traeger S."/>
            <person name="Wang M."/>
            <person name="Zifcakova L."/>
            <person name="Wipf D."/>
            <person name="Zambonelli A."/>
            <person name="Paolocci F."/>
            <person name="Nowrousian M."/>
            <person name="Ottonello S."/>
            <person name="Baldrian P."/>
            <person name="Spatafora J.W."/>
            <person name="Henrissat B."/>
            <person name="Nagy L.G."/>
            <person name="Aury J.M."/>
            <person name="Wincker P."/>
            <person name="Grigoriev I.V."/>
            <person name="Bonfante P."/>
            <person name="Martin F.M."/>
        </authorList>
    </citation>
    <scope>NUCLEOTIDE SEQUENCE [LARGE SCALE GENOMIC DNA]</scope>
    <source>
        <strain evidence="1 2">RN42</strain>
    </source>
</reference>
<gene>
    <name evidence="1" type="ORF">BJ508DRAFT_148676</name>
</gene>
<protein>
    <submittedName>
        <fullName evidence="1">Uncharacterized protein</fullName>
    </submittedName>
</protein>
<accession>A0A3N4IPZ6</accession>
<evidence type="ECO:0000313" key="1">
    <source>
        <dbReference type="EMBL" id="RPA86270.1"/>
    </source>
</evidence>
<name>A0A3N4IPZ6_ASCIM</name>